<dbReference type="SUPFAM" id="SSF50156">
    <property type="entry name" value="PDZ domain-like"/>
    <property type="match status" value="1"/>
</dbReference>
<organism evidence="3 4">
    <name type="scientific">Streptomyces atriruber</name>
    <dbReference type="NCBI Taxonomy" id="545121"/>
    <lineage>
        <taxon>Bacteria</taxon>
        <taxon>Bacillati</taxon>
        <taxon>Actinomycetota</taxon>
        <taxon>Actinomycetes</taxon>
        <taxon>Kitasatosporales</taxon>
        <taxon>Streptomycetaceae</taxon>
        <taxon>Streptomyces</taxon>
    </lineage>
</organism>
<feature type="compositionally biased region" description="Pro residues" evidence="1">
    <location>
        <begin position="96"/>
        <end position="109"/>
    </location>
</feature>
<dbReference type="InterPro" id="IPR001478">
    <property type="entry name" value="PDZ"/>
</dbReference>
<name>A0ABV3BQ18_9ACTN</name>
<feature type="compositionally biased region" description="Pro residues" evidence="1">
    <location>
        <begin position="69"/>
        <end position="82"/>
    </location>
</feature>
<gene>
    <name evidence="3" type="ORF">ABZ921_18115</name>
</gene>
<dbReference type="SMART" id="SM00228">
    <property type="entry name" value="PDZ"/>
    <property type="match status" value="1"/>
</dbReference>
<dbReference type="InterPro" id="IPR036034">
    <property type="entry name" value="PDZ_sf"/>
</dbReference>
<protein>
    <submittedName>
        <fullName evidence="3">PDZ domain-containing protein</fullName>
    </submittedName>
</protein>
<accession>A0ABV3BQ18</accession>
<sequence>MLGPGRSHRPHAVRRRGRRLTTLLFGILLAAGLVLSGIGIGTVSATVIGMSKLAEIQKAAPGPAGPATAPGPGPGPVPVPKPPDSKPGAPLEPGVPLKPEPQPHPPAAHPRPAATLGIEAVDAPQGAGALLVGVHVPGPGHAAGLVRGDTLLAVGGTRIDSAAELAAVVGAARPGRGLTLTVRHEGGGRQVLSGRPGVVT</sequence>
<keyword evidence="4" id="KW-1185">Reference proteome</keyword>
<proteinExistence type="predicted"/>
<evidence type="ECO:0000259" key="2">
    <source>
        <dbReference type="SMART" id="SM00228"/>
    </source>
</evidence>
<dbReference type="Proteomes" id="UP001551176">
    <property type="component" value="Unassembled WGS sequence"/>
</dbReference>
<evidence type="ECO:0000256" key="1">
    <source>
        <dbReference type="SAM" id="MobiDB-lite"/>
    </source>
</evidence>
<evidence type="ECO:0000313" key="3">
    <source>
        <dbReference type="EMBL" id="MEU6822545.1"/>
    </source>
</evidence>
<dbReference type="Pfam" id="PF13180">
    <property type="entry name" value="PDZ_2"/>
    <property type="match status" value="1"/>
</dbReference>
<dbReference type="Gene3D" id="2.30.42.10">
    <property type="match status" value="1"/>
</dbReference>
<dbReference type="EMBL" id="JBEYXV010000008">
    <property type="protein sequence ID" value="MEU6822545.1"/>
    <property type="molecule type" value="Genomic_DNA"/>
</dbReference>
<feature type="region of interest" description="Disordered" evidence="1">
    <location>
        <begin position="60"/>
        <end position="112"/>
    </location>
</feature>
<comment type="caution">
    <text evidence="3">The sequence shown here is derived from an EMBL/GenBank/DDBJ whole genome shotgun (WGS) entry which is preliminary data.</text>
</comment>
<evidence type="ECO:0000313" key="4">
    <source>
        <dbReference type="Proteomes" id="UP001551176"/>
    </source>
</evidence>
<feature type="domain" description="PDZ" evidence="2">
    <location>
        <begin position="114"/>
        <end position="186"/>
    </location>
</feature>
<reference evidence="3 4" key="1">
    <citation type="submission" date="2024-06" db="EMBL/GenBank/DDBJ databases">
        <title>The Natural Products Discovery Center: Release of the First 8490 Sequenced Strains for Exploring Actinobacteria Biosynthetic Diversity.</title>
        <authorList>
            <person name="Kalkreuter E."/>
            <person name="Kautsar S.A."/>
            <person name="Yang D."/>
            <person name="Bader C.D."/>
            <person name="Teijaro C.N."/>
            <person name="Fluegel L."/>
            <person name="Davis C.M."/>
            <person name="Simpson J.R."/>
            <person name="Lauterbach L."/>
            <person name="Steele A.D."/>
            <person name="Gui C."/>
            <person name="Meng S."/>
            <person name="Li G."/>
            <person name="Viehrig K."/>
            <person name="Ye F."/>
            <person name="Su P."/>
            <person name="Kiefer A.F."/>
            <person name="Nichols A."/>
            <person name="Cepeda A.J."/>
            <person name="Yan W."/>
            <person name="Fan B."/>
            <person name="Jiang Y."/>
            <person name="Adhikari A."/>
            <person name="Zheng C.-J."/>
            <person name="Schuster L."/>
            <person name="Cowan T.M."/>
            <person name="Smanski M.J."/>
            <person name="Chevrette M.G."/>
            <person name="De Carvalho L.P.S."/>
            <person name="Shen B."/>
        </authorList>
    </citation>
    <scope>NUCLEOTIDE SEQUENCE [LARGE SCALE GENOMIC DNA]</scope>
    <source>
        <strain evidence="3 4">NPDC046838</strain>
    </source>
</reference>